<evidence type="ECO:0000256" key="4">
    <source>
        <dbReference type="ARBA" id="ARBA00022840"/>
    </source>
</evidence>
<name>A0ABY4A0K6_9STAP</name>
<evidence type="ECO:0000313" key="11">
    <source>
        <dbReference type="EMBL" id="UOB21581.1"/>
    </source>
</evidence>
<dbReference type="SUPFAM" id="SSF52540">
    <property type="entry name" value="P-loop containing nucleoside triphosphate hydrolases"/>
    <property type="match status" value="1"/>
</dbReference>
<organism evidence="11 12">
    <name type="scientific">Macrococcus armenti</name>
    <dbReference type="NCBI Taxonomy" id="2875764"/>
    <lineage>
        <taxon>Bacteria</taxon>
        <taxon>Bacillati</taxon>
        <taxon>Bacillota</taxon>
        <taxon>Bacilli</taxon>
        <taxon>Bacillales</taxon>
        <taxon>Staphylococcaceae</taxon>
        <taxon>Macrococcus</taxon>
    </lineage>
</organism>
<dbReference type="InterPro" id="IPR011527">
    <property type="entry name" value="ABC1_TM_dom"/>
</dbReference>
<protein>
    <submittedName>
        <fullName evidence="11">ABC transporter ATP-binding protein/permease</fullName>
    </submittedName>
</protein>
<keyword evidence="6 8" id="KW-0472">Membrane</keyword>
<proteinExistence type="predicted"/>
<evidence type="ECO:0000256" key="8">
    <source>
        <dbReference type="SAM" id="Phobius"/>
    </source>
</evidence>
<keyword evidence="4 11" id="KW-0067">ATP-binding</keyword>
<dbReference type="Proteomes" id="UP000830343">
    <property type="component" value="Chromosome"/>
</dbReference>
<accession>A0ABY4A0K6</accession>
<dbReference type="InterPro" id="IPR003439">
    <property type="entry name" value="ABC_transporter-like_ATP-bd"/>
</dbReference>
<evidence type="ECO:0000256" key="2">
    <source>
        <dbReference type="ARBA" id="ARBA00022692"/>
    </source>
</evidence>
<feature type="transmembrane region" description="Helical" evidence="8">
    <location>
        <begin position="181"/>
        <end position="201"/>
    </location>
</feature>
<feature type="domain" description="ABC transporter" evidence="9">
    <location>
        <begin position="382"/>
        <end position="618"/>
    </location>
</feature>
<reference evidence="11" key="1">
    <citation type="submission" date="2022-03" db="EMBL/GenBank/DDBJ databases">
        <authorList>
            <person name="Vrbovska V."/>
            <person name="Kovarovic V."/>
            <person name="Botka T."/>
            <person name="Pantucek R."/>
        </authorList>
    </citation>
    <scope>NUCLEOTIDE SEQUENCE</scope>
    <source>
        <strain evidence="11">CCM 2609</strain>
    </source>
</reference>
<dbReference type="PROSITE" id="PS50929">
    <property type="entry name" value="ABC_TM1F"/>
    <property type="match status" value="1"/>
</dbReference>
<gene>
    <name evidence="11" type="ORF">MRZ06_05040</name>
</gene>
<evidence type="ECO:0000256" key="7">
    <source>
        <dbReference type="ARBA" id="ARBA00025074"/>
    </source>
</evidence>
<dbReference type="SUPFAM" id="SSF90123">
    <property type="entry name" value="ABC transporter transmembrane region"/>
    <property type="match status" value="1"/>
</dbReference>
<keyword evidence="12" id="KW-1185">Reference proteome</keyword>
<keyword evidence="5 8" id="KW-1133">Transmembrane helix</keyword>
<evidence type="ECO:0000256" key="3">
    <source>
        <dbReference type="ARBA" id="ARBA00022741"/>
    </source>
</evidence>
<dbReference type="InterPro" id="IPR027417">
    <property type="entry name" value="P-loop_NTPase"/>
</dbReference>
<feature type="transmembrane region" description="Helical" evidence="8">
    <location>
        <begin position="207"/>
        <end position="224"/>
    </location>
</feature>
<dbReference type="PROSITE" id="PS00211">
    <property type="entry name" value="ABC_TRANSPORTER_1"/>
    <property type="match status" value="1"/>
</dbReference>
<dbReference type="CDD" id="cd18547">
    <property type="entry name" value="ABC_6TM_Tm288_like"/>
    <property type="match status" value="1"/>
</dbReference>
<keyword evidence="2 8" id="KW-0812">Transmembrane</keyword>
<feature type="transmembrane region" description="Helical" evidence="8">
    <location>
        <begin position="65"/>
        <end position="86"/>
    </location>
</feature>
<dbReference type="SMART" id="SM00382">
    <property type="entry name" value="AAA"/>
    <property type="match status" value="1"/>
</dbReference>
<dbReference type="InterPro" id="IPR036640">
    <property type="entry name" value="ABC1_TM_sf"/>
</dbReference>
<evidence type="ECO:0000313" key="12">
    <source>
        <dbReference type="Proteomes" id="UP000830343"/>
    </source>
</evidence>
<comment type="subcellular location">
    <subcellularLocation>
        <location evidence="1">Cell membrane</location>
        <topology evidence="1">Multi-pass membrane protein</topology>
    </subcellularLocation>
</comment>
<comment type="function">
    <text evidence="7">May be involved in multidrug export. Transmembrane domains (TMD) form a pore in the cell membrane and the ATP-binding domain (NBD) is responsible for energy generation.</text>
</comment>
<dbReference type="Gene3D" id="1.20.1560.10">
    <property type="entry name" value="ABC transporter type 1, transmembrane domain"/>
    <property type="match status" value="1"/>
</dbReference>
<evidence type="ECO:0000256" key="6">
    <source>
        <dbReference type="ARBA" id="ARBA00023136"/>
    </source>
</evidence>
<dbReference type="Pfam" id="PF00664">
    <property type="entry name" value="ABC_membrane"/>
    <property type="match status" value="1"/>
</dbReference>
<evidence type="ECO:0000259" key="9">
    <source>
        <dbReference type="PROSITE" id="PS50893"/>
    </source>
</evidence>
<sequence>MILRKEVIQLIKSILGHPVILTKEDIKKSKVKKTDQHGNPIAKSKNWKYSLRRIWSLMEGQKWKLAIVIISVIISSLLGLLGPYLIGKLIDDKILTQRFGGIEIDLLLLLLIFAGLSLFSYIAAILMVTIAQVAVYKLRMLLFRSLQKLPIPFFDKRQHGELMSRMTNDIDTISQVLNSSFIQFTSSIITIIGTIIVMIMLSPLLTLLTMLIIPLMFIAMRWITNRTSILYKRRQKAIGEMNGYIEEIISGQEVVKLFTREQYVIEGFTEKNKQVRDTSYWSVSYSGLIPKVMNFFNNLSFAIVAGFGGILALNGHNITVGTIVIFAEYARQFTRPLNDLANQFNTVLSALSGAERVFEIIDTEPEEDISGINDKLNIIGNIDFNNVTFKYNEQQERATINNVSINLKTGESLALVGATGAGKTTLMQLLARFYEIDQGTIKIDGINIKNIPKATLRSQMAYVLQDPFIFDGTIRENIKYRNENISDEVMIQAAKDANAYDFIMRLEHGFDTEISFEATHLSQGEKQLINIARALILDPKILLLDEATSNIDTVTEMKLQQAIERLMENRTSIVIAHRLNTVKKADKIVVLEKGEIIEQGYQKDLIASNGVYAKMLKSGDEALLE</sequence>
<reference evidence="11" key="2">
    <citation type="submission" date="2022-04" db="EMBL/GenBank/DDBJ databases">
        <title>Antimicrobial genetic elements in methicillin-resistant Macrococcus armenti.</title>
        <authorList>
            <person name="Keller J.E."/>
            <person name="Schwendener S."/>
            <person name="Pantucek R."/>
            <person name="Perreten V."/>
        </authorList>
    </citation>
    <scope>NUCLEOTIDE SEQUENCE</scope>
    <source>
        <strain evidence="11">CCM 2609</strain>
    </source>
</reference>
<keyword evidence="3" id="KW-0547">Nucleotide-binding</keyword>
<dbReference type="EMBL" id="CP094348">
    <property type="protein sequence ID" value="UOB21581.1"/>
    <property type="molecule type" value="Genomic_DNA"/>
</dbReference>
<dbReference type="GO" id="GO:0005524">
    <property type="term" value="F:ATP binding"/>
    <property type="evidence" value="ECO:0007669"/>
    <property type="project" value="UniProtKB-KW"/>
</dbReference>
<dbReference type="InterPro" id="IPR017871">
    <property type="entry name" value="ABC_transporter-like_CS"/>
</dbReference>
<feature type="transmembrane region" description="Helical" evidence="8">
    <location>
        <begin position="106"/>
        <end position="136"/>
    </location>
</feature>
<evidence type="ECO:0000259" key="10">
    <source>
        <dbReference type="PROSITE" id="PS50929"/>
    </source>
</evidence>
<dbReference type="PROSITE" id="PS50893">
    <property type="entry name" value="ABC_TRANSPORTER_2"/>
    <property type="match status" value="1"/>
</dbReference>
<evidence type="ECO:0000256" key="5">
    <source>
        <dbReference type="ARBA" id="ARBA00022989"/>
    </source>
</evidence>
<dbReference type="InterPro" id="IPR003593">
    <property type="entry name" value="AAA+_ATPase"/>
</dbReference>
<dbReference type="Gene3D" id="3.40.50.300">
    <property type="entry name" value="P-loop containing nucleotide triphosphate hydrolases"/>
    <property type="match status" value="1"/>
</dbReference>
<dbReference type="Pfam" id="PF00005">
    <property type="entry name" value="ABC_tran"/>
    <property type="match status" value="1"/>
</dbReference>
<dbReference type="PANTHER" id="PTHR43394">
    <property type="entry name" value="ATP-DEPENDENT PERMEASE MDL1, MITOCHONDRIAL"/>
    <property type="match status" value="1"/>
</dbReference>
<feature type="domain" description="ABC transmembrane type-1" evidence="10">
    <location>
        <begin position="66"/>
        <end position="349"/>
    </location>
</feature>
<evidence type="ECO:0000256" key="1">
    <source>
        <dbReference type="ARBA" id="ARBA00004651"/>
    </source>
</evidence>
<dbReference type="InterPro" id="IPR039421">
    <property type="entry name" value="Type_1_exporter"/>
</dbReference>
<dbReference type="PANTHER" id="PTHR43394:SF1">
    <property type="entry name" value="ATP-BINDING CASSETTE SUB-FAMILY B MEMBER 10, MITOCHONDRIAL"/>
    <property type="match status" value="1"/>
</dbReference>